<keyword evidence="2" id="KW-1185">Reference proteome</keyword>
<protein>
    <submittedName>
        <fullName evidence="1">Uncharacterized protein</fullName>
    </submittedName>
</protein>
<dbReference type="InParanoid" id="A0A6C2YI23"/>
<gene>
    <name evidence="1" type="ORF">GMBLW1_27800</name>
</gene>
<dbReference type="KEGG" id="tim:GMBLW1_27800"/>
<evidence type="ECO:0000313" key="1">
    <source>
        <dbReference type="EMBL" id="VIP01180.1"/>
    </source>
</evidence>
<evidence type="ECO:0000313" key="2">
    <source>
        <dbReference type="Proteomes" id="UP000464378"/>
    </source>
</evidence>
<accession>A0A6C2YI23</accession>
<dbReference type="EMBL" id="LR593887">
    <property type="protein sequence ID" value="VTR97786.1"/>
    <property type="molecule type" value="Genomic_DNA"/>
</dbReference>
<dbReference type="EMBL" id="LR586016">
    <property type="protein sequence ID" value="VIP01180.1"/>
    <property type="molecule type" value="Genomic_DNA"/>
</dbReference>
<sequence length="151" mass="16692">MLMHEFLLLPESGHDYSDYLNYLHAPNARVLHDDIVLYLMDTLRWVPSINPANPKHWSGFGLNYDGPTIITKSGAAKAERIFRLWAALLQEGPDTLELTGGFEWAADAPSSSGQYAVITATRNSVVECLTDIADFAEKASTGRAYLLHLGI</sequence>
<proteinExistence type="predicted"/>
<organism evidence="1">
    <name type="scientific">Tuwongella immobilis</name>
    <dbReference type="NCBI Taxonomy" id="692036"/>
    <lineage>
        <taxon>Bacteria</taxon>
        <taxon>Pseudomonadati</taxon>
        <taxon>Planctomycetota</taxon>
        <taxon>Planctomycetia</taxon>
        <taxon>Gemmatales</taxon>
        <taxon>Gemmataceae</taxon>
        <taxon>Tuwongella</taxon>
    </lineage>
</organism>
<reference evidence="1" key="1">
    <citation type="submission" date="2019-04" db="EMBL/GenBank/DDBJ databases">
        <authorList>
            <consortium name="Science for Life Laboratories"/>
        </authorList>
    </citation>
    <scope>NUCLEOTIDE SEQUENCE</scope>
    <source>
        <strain evidence="1">MBLW1</strain>
    </source>
</reference>
<name>A0A6C2YI23_9BACT</name>
<dbReference type="Proteomes" id="UP000464378">
    <property type="component" value="Chromosome"/>
</dbReference>
<dbReference type="RefSeq" id="WP_162656414.1">
    <property type="nucleotide sequence ID" value="NZ_LR593887.1"/>
</dbReference>
<dbReference type="AlphaFoldDB" id="A0A6C2YI23"/>